<dbReference type="InterPro" id="IPR022398">
    <property type="entry name" value="Peptidase_S8_His-AS"/>
</dbReference>
<dbReference type="InterPro" id="IPR023828">
    <property type="entry name" value="Peptidase_S8_Ser-AS"/>
</dbReference>
<feature type="region of interest" description="Disordered" evidence="4">
    <location>
        <begin position="1"/>
        <end position="21"/>
    </location>
</feature>
<feature type="region of interest" description="Disordered" evidence="4">
    <location>
        <begin position="271"/>
        <end position="296"/>
    </location>
</feature>
<dbReference type="PROSITE" id="PS00137">
    <property type="entry name" value="SUBTILASE_HIS"/>
    <property type="match status" value="1"/>
</dbReference>
<dbReference type="InterPro" id="IPR036852">
    <property type="entry name" value="Peptidase_S8/S53_dom_sf"/>
</dbReference>
<comment type="caution">
    <text evidence="6">The sequence shown here is derived from an EMBL/GenBank/DDBJ whole genome shotgun (WGS) entry which is preliminary data.</text>
</comment>
<organism evidence="6 7">
    <name type="scientific">Orbilia ellipsospora</name>
    <dbReference type="NCBI Taxonomy" id="2528407"/>
    <lineage>
        <taxon>Eukaryota</taxon>
        <taxon>Fungi</taxon>
        <taxon>Dikarya</taxon>
        <taxon>Ascomycota</taxon>
        <taxon>Pezizomycotina</taxon>
        <taxon>Orbiliomycetes</taxon>
        <taxon>Orbiliales</taxon>
        <taxon>Orbiliaceae</taxon>
        <taxon>Orbilia</taxon>
    </lineage>
</organism>
<name>A0AAV9XB92_9PEZI</name>
<keyword evidence="7" id="KW-1185">Reference proteome</keyword>
<evidence type="ECO:0000256" key="1">
    <source>
        <dbReference type="ARBA" id="ARBA00022670"/>
    </source>
</evidence>
<feature type="domain" description="Peptidase S8/S53" evidence="5">
    <location>
        <begin position="5"/>
        <end position="234"/>
    </location>
</feature>
<dbReference type="InterPro" id="IPR000209">
    <property type="entry name" value="Peptidase_S8/S53_dom"/>
</dbReference>
<sequence>MPNDEKSDDDLPVGEYNPDDEENPIFSHGTSVAGKLLGNKFGVAPWADLVAVKKQDGRFLFTIFNDIDFLLKIYDHLLRSRNKYSDIKGAVIVYAYGFEVNFPHNRFFLQAYEDLYIEILQKLGEKGAYFLIPTGNESPSTKIAHYPQILISENLSGRRGGKRLTNTMLVGGIDTRTGENLYQLNPEVKIFAPADEVSVPIGSSQYRGSEGNVGAVSGTSYAAPLVAGLLATFMGLGEMDPVLKVESLAYPRINGGPPVLWNGITRSMWGTAQSQNRGSGGSKKRPSNEEPDEACDFERAKKKLCSSKPRN</sequence>
<evidence type="ECO:0000256" key="4">
    <source>
        <dbReference type="SAM" id="MobiDB-lite"/>
    </source>
</evidence>
<dbReference type="SUPFAM" id="SSF52743">
    <property type="entry name" value="Subtilisin-like"/>
    <property type="match status" value="1"/>
</dbReference>
<accession>A0AAV9XB92</accession>
<proteinExistence type="predicted"/>
<dbReference type="InterPro" id="IPR015500">
    <property type="entry name" value="Peptidase_S8_subtilisin-rel"/>
</dbReference>
<dbReference type="GO" id="GO:0004252">
    <property type="term" value="F:serine-type endopeptidase activity"/>
    <property type="evidence" value="ECO:0007669"/>
    <property type="project" value="InterPro"/>
</dbReference>
<evidence type="ECO:0000259" key="5">
    <source>
        <dbReference type="Pfam" id="PF00082"/>
    </source>
</evidence>
<keyword evidence="2" id="KW-0378">Hydrolase</keyword>
<gene>
    <name evidence="6" type="ORF">TWF694_010510</name>
</gene>
<reference evidence="6 7" key="1">
    <citation type="submission" date="2019-10" db="EMBL/GenBank/DDBJ databases">
        <authorList>
            <person name="Palmer J.M."/>
        </authorList>
    </citation>
    <scope>NUCLEOTIDE SEQUENCE [LARGE SCALE GENOMIC DNA]</scope>
    <source>
        <strain evidence="6 7">TWF694</strain>
    </source>
</reference>
<keyword evidence="3" id="KW-0720">Serine protease</keyword>
<dbReference type="Pfam" id="PF00082">
    <property type="entry name" value="Peptidase_S8"/>
    <property type="match status" value="1"/>
</dbReference>
<dbReference type="Gene3D" id="3.40.50.200">
    <property type="entry name" value="Peptidase S8/S53 domain"/>
    <property type="match status" value="1"/>
</dbReference>
<evidence type="ECO:0000313" key="6">
    <source>
        <dbReference type="EMBL" id="KAK6538962.1"/>
    </source>
</evidence>
<dbReference type="Proteomes" id="UP001365542">
    <property type="component" value="Unassembled WGS sequence"/>
</dbReference>
<evidence type="ECO:0000256" key="2">
    <source>
        <dbReference type="ARBA" id="ARBA00022801"/>
    </source>
</evidence>
<dbReference type="AlphaFoldDB" id="A0AAV9XB92"/>
<keyword evidence="1" id="KW-0645">Protease</keyword>
<dbReference type="PROSITE" id="PS00138">
    <property type="entry name" value="SUBTILASE_SER"/>
    <property type="match status" value="1"/>
</dbReference>
<dbReference type="CDD" id="cd00306">
    <property type="entry name" value="Peptidases_S8_S53"/>
    <property type="match status" value="1"/>
</dbReference>
<evidence type="ECO:0000256" key="3">
    <source>
        <dbReference type="ARBA" id="ARBA00022825"/>
    </source>
</evidence>
<protein>
    <recommendedName>
        <fullName evidence="5">Peptidase S8/S53 domain-containing protein</fullName>
    </recommendedName>
</protein>
<evidence type="ECO:0000313" key="7">
    <source>
        <dbReference type="Proteomes" id="UP001365542"/>
    </source>
</evidence>
<dbReference type="PRINTS" id="PR00723">
    <property type="entry name" value="SUBTILISIN"/>
</dbReference>
<dbReference type="EMBL" id="JAVHJO010000007">
    <property type="protein sequence ID" value="KAK6538962.1"/>
    <property type="molecule type" value="Genomic_DNA"/>
</dbReference>
<dbReference type="GO" id="GO:0006508">
    <property type="term" value="P:proteolysis"/>
    <property type="evidence" value="ECO:0007669"/>
    <property type="project" value="UniProtKB-KW"/>
</dbReference>